<organism evidence="1 2">
    <name type="scientific">Neisseria mucosa (strain ATCC 25996 / DSM 4631 / NCTC 10774 / M26)</name>
    <dbReference type="NCBI Taxonomy" id="546266"/>
    <lineage>
        <taxon>Bacteria</taxon>
        <taxon>Pseudomonadati</taxon>
        <taxon>Pseudomonadota</taxon>
        <taxon>Betaproteobacteria</taxon>
        <taxon>Neisseriales</taxon>
        <taxon>Neisseriaceae</taxon>
        <taxon>Neisseria</taxon>
    </lineage>
</organism>
<evidence type="ECO:0000313" key="2">
    <source>
        <dbReference type="Proteomes" id="UP000003344"/>
    </source>
</evidence>
<dbReference type="AlphaFoldDB" id="D2ZZ00"/>
<gene>
    <name evidence="1" type="ORF">NEIMUCOT_05866</name>
</gene>
<reference evidence="1 2" key="1">
    <citation type="submission" date="2009-10" db="EMBL/GenBank/DDBJ databases">
        <authorList>
            <person name="Weinstock G."/>
            <person name="Sodergren E."/>
            <person name="Clifton S."/>
            <person name="Fulton L."/>
            <person name="Fulton B."/>
            <person name="Courtney L."/>
            <person name="Fronick C."/>
            <person name="Harrison M."/>
            <person name="Strong C."/>
            <person name="Farmer C."/>
            <person name="Delahaunty K."/>
            <person name="Markovic C."/>
            <person name="Hall O."/>
            <person name="Minx P."/>
            <person name="Tomlinson C."/>
            <person name="Mitreva M."/>
            <person name="Nelson J."/>
            <person name="Hou S."/>
            <person name="Wollam A."/>
            <person name="Pepin K.H."/>
            <person name="Johnson M."/>
            <person name="Bhonagiri V."/>
            <person name="Nash W.E."/>
            <person name="Warren W."/>
            <person name="Chinwalla A."/>
            <person name="Mardis E.R."/>
            <person name="Wilson R.K."/>
        </authorList>
    </citation>
    <scope>NUCLEOTIDE SEQUENCE [LARGE SCALE GENOMIC DNA]</scope>
    <source>
        <strain evidence="2">ATCC 25996 / DSM 4631 / NCTC 10774 / M26</strain>
    </source>
</reference>
<evidence type="ECO:0000313" key="1">
    <source>
        <dbReference type="EMBL" id="EFC87644.1"/>
    </source>
</evidence>
<protein>
    <submittedName>
        <fullName evidence="1">Uncharacterized protein</fullName>
    </submittedName>
</protein>
<name>D2ZZ00_NEIM2</name>
<sequence>MATATPKHTHIKRKEIESIKSKQIFHLLIRKSLKEFEKCCLSSNVSDYK</sequence>
<comment type="caution">
    <text evidence="1">The sequence shown here is derived from an EMBL/GenBank/DDBJ whole genome shotgun (WGS) entry which is preliminary data.</text>
</comment>
<dbReference type="EMBL" id="ACDX02000016">
    <property type="protein sequence ID" value="EFC87644.1"/>
    <property type="molecule type" value="Genomic_DNA"/>
</dbReference>
<proteinExistence type="predicted"/>
<accession>D2ZZ00</accession>
<dbReference type="STRING" id="546266.NEIMUCOT_05866"/>
<dbReference type="Proteomes" id="UP000003344">
    <property type="component" value="Unassembled WGS sequence"/>
</dbReference>